<reference evidence="2 3" key="1">
    <citation type="submission" date="2024-09" db="EMBL/GenBank/DDBJ databases">
        <title>Floridaenema gen nov. (Aerosakkonemataceae, Aerosakkonematales ord. nov., Cyanobacteria) from benthic tropical and subtropical fresh waters, with the description of four new species.</title>
        <authorList>
            <person name="Moretto J.A."/>
            <person name="Berthold D.E."/>
            <person name="Lefler F.W."/>
            <person name="Huang I.-S."/>
            <person name="Laughinghouse H. IV."/>
        </authorList>
    </citation>
    <scope>NUCLEOTIDE SEQUENCE [LARGE SCALE GENOMIC DNA]</scope>
    <source>
        <strain evidence="2 3">BLCC-F154</strain>
    </source>
</reference>
<keyword evidence="3" id="KW-1185">Reference proteome</keyword>
<comment type="caution">
    <text evidence="2">The sequence shown here is derived from an EMBL/GenBank/DDBJ whole genome shotgun (WGS) entry which is preliminary data.</text>
</comment>
<protein>
    <submittedName>
        <fullName evidence="2">BBE domain-containing protein</fullName>
    </submittedName>
</protein>
<dbReference type="Gene3D" id="3.30.465.10">
    <property type="match status" value="1"/>
</dbReference>
<dbReference type="Proteomes" id="UP001576776">
    <property type="component" value="Unassembled WGS sequence"/>
</dbReference>
<dbReference type="InterPro" id="IPR016169">
    <property type="entry name" value="FAD-bd_PCMH_sub2"/>
</dbReference>
<accession>A0ABV4Y8S9</accession>
<evidence type="ECO:0000313" key="2">
    <source>
        <dbReference type="EMBL" id="MFB2934913.1"/>
    </source>
</evidence>
<feature type="domain" description="Berberine/berberine-like" evidence="1">
    <location>
        <begin position="2"/>
        <end position="43"/>
    </location>
</feature>
<dbReference type="Pfam" id="PF08031">
    <property type="entry name" value="BBE"/>
    <property type="match status" value="1"/>
</dbReference>
<dbReference type="EMBL" id="JBHFNS010000027">
    <property type="protein sequence ID" value="MFB2934913.1"/>
    <property type="molecule type" value="Genomic_DNA"/>
</dbReference>
<dbReference type="InterPro" id="IPR012951">
    <property type="entry name" value="BBE"/>
</dbReference>
<name>A0ABV4Y8S9_9CYAN</name>
<proteinExistence type="predicted"/>
<sequence>MNFMMDEGQERIQATYRDNYDRLVAIKTKYDPGNLFRLNQNIKPS</sequence>
<dbReference type="RefSeq" id="WP_413256435.1">
    <property type="nucleotide sequence ID" value="NZ_JBHFNS010000027.1"/>
</dbReference>
<gene>
    <name evidence="2" type="ORF">ACE1B6_06510</name>
</gene>
<organism evidence="2 3">
    <name type="scientific">Floridaenema fluviatile BLCC-F154</name>
    <dbReference type="NCBI Taxonomy" id="3153640"/>
    <lineage>
        <taxon>Bacteria</taxon>
        <taxon>Bacillati</taxon>
        <taxon>Cyanobacteriota</taxon>
        <taxon>Cyanophyceae</taxon>
        <taxon>Oscillatoriophycideae</taxon>
        <taxon>Aerosakkonematales</taxon>
        <taxon>Aerosakkonemataceae</taxon>
        <taxon>Floridanema</taxon>
        <taxon>Floridanema fluviatile</taxon>
    </lineage>
</organism>
<evidence type="ECO:0000259" key="1">
    <source>
        <dbReference type="Pfam" id="PF08031"/>
    </source>
</evidence>
<evidence type="ECO:0000313" key="3">
    <source>
        <dbReference type="Proteomes" id="UP001576776"/>
    </source>
</evidence>